<dbReference type="PROSITE" id="PS50600">
    <property type="entry name" value="ULP_PROTEASE"/>
    <property type="match status" value="1"/>
</dbReference>
<comment type="similarity">
    <text evidence="1">Belongs to the peptidase C48 family.</text>
</comment>
<dbReference type="PANTHER" id="PTHR33096:SF1">
    <property type="entry name" value="CXC1-LIKE CYSTEINE CLUSTER ASSOCIATED WITH KDZ TRANSPOSASES DOMAIN-CONTAINING PROTEIN"/>
    <property type="match status" value="1"/>
</dbReference>
<feature type="compositionally biased region" description="Polar residues" evidence="5">
    <location>
        <begin position="202"/>
        <end position="222"/>
    </location>
</feature>
<dbReference type="InterPro" id="IPR038765">
    <property type="entry name" value="Papain-like_cys_pep_sf"/>
</dbReference>
<feature type="compositionally biased region" description="Polar residues" evidence="5">
    <location>
        <begin position="852"/>
        <end position="865"/>
    </location>
</feature>
<proteinExistence type="inferred from homology"/>
<keyword evidence="2" id="KW-0645">Protease</keyword>
<dbReference type="InterPro" id="IPR040521">
    <property type="entry name" value="KDZ"/>
</dbReference>
<dbReference type="GO" id="GO:0006508">
    <property type="term" value="P:proteolysis"/>
    <property type="evidence" value="ECO:0007669"/>
    <property type="project" value="UniProtKB-KW"/>
</dbReference>
<feature type="domain" description="Ubiquitin-like protease family profile" evidence="6">
    <location>
        <begin position="937"/>
        <end position="1111"/>
    </location>
</feature>
<dbReference type="Proteomes" id="UP000250043">
    <property type="component" value="Unassembled WGS sequence"/>
</dbReference>
<dbReference type="InterPro" id="IPR003653">
    <property type="entry name" value="Peptidase_C48_C"/>
</dbReference>
<evidence type="ECO:0000256" key="2">
    <source>
        <dbReference type="ARBA" id="ARBA00022670"/>
    </source>
</evidence>
<feature type="region of interest" description="Disordered" evidence="5">
    <location>
        <begin position="200"/>
        <end position="224"/>
    </location>
</feature>
<evidence type="ECO:0000313" key="7">
    <source>
        <dbReference type="EMBL" id="OCH83804.1"/>
    </source>
</evidence>
<dbReference type="PANTHER" id="PTHR33096">
    <property type="entry name" value="CXC2 DOMAIN-CONTAINING PROTEIN"/>
    <property type="match status" value="1"/>
</dbReference>
<dbReference type="Pfam" id="PF18758">
    <property type="entry name" value="KDZ"/>
    <property type="match status" value="1"/>
</dbReference>
<dbReference type="Pfam" id="PF18802">
    <property type="entry name" value="CxC1"/>
    <property type="match status" value="1"/>
</dbReference>
<gene>
    <name evidence="7" type="ORF">OBBRIDRAFT_742683</name>
</gene>
<dbReference type="Pfam" id="PF02902">
    <property type="entry name" value="Peptidase_C48"/>
    <property type="match status" value="1"/>
</dbReference>
<feature type="region of interest" description="Disordered" evidence="5">
    <location>
        <begin position="1"/>
        <end position="54"/>
    </location>
</feature>
<dbReference type="EMBL" id="KV722811">
    <property type="protein sequence ID" value="OCH83804.1"/>
    <property type="molecule type" value="Genomic_DNA"/>
</dbReference>
<evidence type="ECO:0000256" key="3">
    <source>
        <dbReference type="ARBA" id="ARBA00022801"/>
    </source>
</evidence>
<dbReference type="GO" id="GO:0019783">
    <property type="term" value="F:ubiquitin-like protein peptidase activity"/>
    <property type="evidence" value="ECO:0007669"/>
    <property type="project" value="UniProtKB-ARBA"/>
</dbReference>
<dbReference type="GO" id="GO:0008234">
    <property type="term" value="F:cysteine-type peptidase activity"/>
    <property type="evidence" value="ECO:0007669"/>
    <property type="project" value="InterPro"/>
</dbReference>
<feature type="region of interest" description="Disordered" evidence="5">
    <location>
        <begin position="852"/>
        <end position="874"/>
    </location>
</feature>
<evidence type="ECO:0000256" key="4">
    <source>
        <dbReference type="SAM" id="Coils"/>
    </source>
</evidence>
<dbReference type="AlphaFoldDB" id="A0A8E2AL12"/>
<feature type="coiled-coil region" evidence="4">
    <location>
        <begin position="548"/>
        <end position="582"/>
    </location>
</feature>
<sequence>MEGSSSDIQDIADRTLGPLDDGSDAPLSSDIPDPPLATTEPDVRSPPRKKRRRQPAAVVVNRLYGRWKDILPCIVPPLLEYLQRSAGLPNARVPFCECTPLPLVLVASGMFPTAPTQPRLAVSIDLLDLYSALFERSGDAVTALARALRRFYTRRGWRVLDNSGAPISDPFRKPLGRAMQWYDSVRILVERGIEAAVETARSRCTSQPESDIPSSTSGSEQVKPQHRTCAPILQRRCPACFGGDAFGRSFAQGADIIVAIDGNFSHRHLRTAGDGPAFHDPEYFISKAEVDAIGSFIETQRKKPPSKTFVPKVPDAAIDSCQHGHEAANEQKAKTNGDRFDDTGIMALVCSHDIPIFMANIDTPGEQQKYALALVTHLFGLLPEDATVAALYDIGCTVDRSVGLYDLLPSNITERLMWAISVMHAYGHEWSCQLVYNPRLRPGLGLRDGEGVERLWSRLRVFVPVTRTSGRSRRIWLLDRQLSAIADEMRDNLGAWITRKLKNGVWDQYTAAKAIVIEVKINVIELRRQWAMQQEAQLSIRAHAPARLKKEVDAVLSLQAEIERVENALEAVRNQFQASQSSSECIAILSNLVRTSEDLGKRAESLYSSLNITEIFPELNGLPADFVRMLVLARDIKINIRKRVTAQLLEFDRIDRAAGGKDNPLGTRLHQHTRKSIARRQPAILTAIRKFNKYCTAIQEIAANNPIPSSIPIPRPLSTDLSVLREHPDLYEDVWVYSPTPQETPRWLEDADMRKAIRALLKMERCAEEEIRLQREVDNLCWWFGREMAATELALRDSANALYLPLLQQRFDSVALLQCLWENPLDAVGRLTCQAAWASHIVYEILGLQDTSSAPSDRPVPSSQHFPVLDEDDDEDSADIFGTTDGLDPPEIIDTLEDIEFADEAEDEEDAAAQFPAHSLHIPLTRVLPRTATSVSISISPADYHRLANPSGLLNSDCINSCGVLLQHALATSGTRRCAIFSTWDVDTAALSNDGGALARSTRHTSFWERDIWLVPIHRPGSDDQVGHWTLVIVDIAKRILLHFDSFADRMLWRDDICHLQRVAQLITRIFRLAAVPTPSGEWQALPLLTTSVQTNGSDCGIWILAVIAAQLRGFDTTALREDDIPDFRKYLCHLVTKLGETR</sequence>
<evidence type="ECO:0000259" key="6">
    <source>
        <dbReference type="PROSITE" id="PS50600"/>
    </source>
</evidence>
<dbReference type="Gene3D" id="3.40.395.10">
    <property type="entry name" value="Adenoviral Proteinase, Chain A"/>
    <property type="match status" value="1"/>
</dbReference>
<keyword evidence="3" id="KW-0378">Hydrolase</keyword>
<keyword evidence="4" id="KW-0175">Coiled coil</keyword>
<evidence type="ECO:0000256" key="1">
    <source>
        <dbReference type="ARBA" id="ARBA00005234"/>
    </source>
</evidence>
<organism evidence="7 8">
    <name type="scientific">Obba rivulosa</name>
    <dbReference type="NCBI Taxonomy" id="1052685"/>
    <lineage>
        <taxon>Eukaryota</taxon>
        <taxon>Fungi</taxon>
        <taxon>Dikarya</taxon>
        <taxon>Basidiomycota</taxon>
        <taxon>Agaricomycotina</taxon>
        <taxon>Agaricomycetes</taxon>
        <taxon>Polyporales</taxon>
        <taxon>Gelatoporiaceae</taxon>
        <taxon>Obba</taxon>
    </lineage>
</organism>
<evidence type="ECO:0000313" key="8">
    <source>
        <dbReference type="Proteomes" id="UP000250043"/>
    </source>
</evidence>
<evidence type="ECO:0000256" key="5">
    <source>
        <dbReference type="SAM" id="MobiDB-lite"/>
    </source>
</evidence>
<reference evidence="7 8" key="1">
    <citation type="submission" date="2016-07" db="EMBL/GenBank/DDBJ databases">
        <title>Draft genome of the white-rot fungus Obba rivulosa 3A-2.</title>
        <authorList>
            <consortium name="DOE Joint Genome Institute"/>
            <person name="Miettinen O."/>
            <person name="Riley R."/>
            <person name="Acob R."/>
            <person name="Barry K."/>
            <person name="Cullen D."/>
            <person name="De Vries R."/>
            <person name="Hainaut M."/>
            <person name="Hatakka A."/>
            <person name="Henrissat B."/>
            <person name="Hilden K."/>
            <person name="Kuo R."/>
            <person name="Labutti K."/>
            <person name="Lipzen A."/>
            <person name="Makela M.R."/>
            <person name="Sandor L."/>
            <person name="Spatafora J.W."/>
            <person name="Grigoriev I.V."/>
            <person name="Hibbett D.S."/>
        </authorList>
    </citation>
    <scope>NUCLEOTIDE SEQUENCE [LARGE SCALE GENOMIC DNA]</scope>
    <source>
        <strain evidence="7 8">3A-2</strain>
    </source>
</reference>
<accession>A0A8E2AL12</accession>
<dbReference type="InterPro" id="IPR041320">
    <property type="entry name" value="CxC1"/>
</dbReference>
<protein>
    <recommendedName>
        <fullName evidence="6">Ubiquitin-like protease family profile domain-containing protein</fullName>
    </recommendedName>
</protein>
<dbReference type="OrthoDB" id="3265112at2759"/>
<keyword evidence="8" id="KW-1185">Reference proteome</keyword>
<dbReference type="SUPFAM" id="SSF54001">
    <property type="entry name" value="Cysteine proteinases"/>
    <property type="match status" value="1"/>
</dbReference>
<name>A0A8E2AL12_9APHY</name>